<dbReference type="SUPFAM" id="SSF52833">
    <property type="entry name" value="Thioredoxin-like"/>
    <property type="match status" value="1"/>
</dbReference>
<sequence>MTVKIQVFSDFVCPFCFIGEEPLRQAVEGKDVEVEFMPFELRPYPMEGMSPNSDYIQQAYKQSVQPLAQRFGVEMELPMDLDPVPHTHLAHQGYQFAKEHGEGQAYVDAVFKAYWQEGQNIGDVNVLTGIVRELGLNEAAFQDAITGGTYVQDHKEALNLARTKEIQAVPTFIIGTQKLQGLHSKESIEQVIEDEANGGMIEGASCGPEGC</sequence>
<dbReference type="PANTHER" id="PTHR13887">
    <property type="entry name" value="GLUTATHIONE S-TRANSFERASE KAPPA"/>
    <property type="match status" value="1"/>
</dbReference>
<dbReference type="Proteomes" id="UP000682403">
    <property type="component" value="Unassembled WGS sequence"/>
</dbReference>
<comment type="caution">
    <text evidence="2">The sequence shown here is derived from an EMBL/GenBank/DDBJ whole genome shotgun (WGS) entry which is preliminary data.</text>
</comment>
<dbReference type="InterPro" id="IPR001853">
    <property type="entry name" value="DSBA-like_thioredoxin_dom"/>
</dbReference>
<dbReference type="Gene3D" id="3.40.30.10">
    <property type="entry name" value="Glutaredoxin"/>
    <property type="match status" value="1"/>
</dbReference>
<gene>
    <name evidence="2" type="ORF">J9317_06655</name>
</gene>
<dbReference type="Pfam" id="PF01323">
    <property type="entry name" value="DSBA"/>
    <property type="match status" value="1"/>
</dbReference>
<keyword evidence="3" id="KW-1185">Reference proteome</keyword>
<evidence type="ECO:0000259" key="1">
    <source>
        <dbReference type="Pfam" id="PF01323"/>
    </source>
</evidence>
<dbReference type="RefSeq" id="WP_211557222.1">
    <property type="nucleotide sequence ID" value="NZ_JAGVRK010000001.1"/>
</dbReference>
<dbReference type="EMBL" id="JAGVRK010000001">
    <property type="protein sequence ID" value="MBS2968439.1"/>
    <property type="molecule type" value="Genomic_DNA"/>
</dbReference>
<feature type="domain" description="DSBA-like thioredoxin" evidence="1">
    <location>
        <begin position="5"/>
        <end position="192"/>
    </location>
</feature>
<dbReference type="InterPro" id="IPR036249">
    <property type="entry name" value="Thioredoxin-like_sf"/>
</dbReference>
<evidence type="ECO:0000313" key="2">
    <source>
        <dbReference type="EMBL" id="MBS2968439.1"/>
    </source>
</evidence>
<reference evidence="2 3" key="1">
    <citation type="submission" date="2021-04" db="EMBL/GenBank/DDBJ databases">
        <title>Metabacillus sp. strain KIGAM252 whole genome sequence.</title>
        <authorList>
            <person name="Seo M.-J."/>
            <person name="Cho E.-S."/>
            <person name="Hwang C.Y."/>
            <person name="Yoon D.J."/>
        </authorList>
    </citation>
    <scope>NUCLEOTIDE SEQUENCE [LARGE SCALE GENOMIC DNA]</scope>
    <source>
        <strain evidence="2 3">KIGAM252</strain>
    </source>
</reference>
<name>A0ABS5LCI0_9BACI</name>
<organism evidence="2 3">
    <name type="scientific">Metabacillus flavus</name>
    <dbReference type="NCBI Taxonomy" id="2823519"/>
    <lineage>
        <taxon>Bacteria</taxon>
        <taxon>Bacillati</taxon>
        <taxon>Bacillota</taxon>
        <taxon>Bacilli</taxon>
        <taxon>Bacillales</taxon>
        <taxon>Bacillaceae</taxon>
        <taxon>Metabacillus</taxon>
    </lineage>
</organism>
<dbReference type="CDD" id="cd03024">
    <property type="entry name" value="DsbA_FrnE"/>
    <property type="match status" value="1"/>
</dbReference>
<evidence type="ECO:0000313" key="3">
    <source>
        <dbReference type="Proteomes" id="UP000682403"/>
    </source>
</evidence>
<protein>
    <submittedName>
        <fullName evidence="2">DsbA family oxidoreductase</fullName>
    </submittedName>
</protein>
<dbReference type="PANTHER" id="PTHR13887:SF33">
    <property type="entry name" value="ISOMERASE"/>
    <property type="match status" value="1"/>
</dbReference>
<accession>A0ABS5LCI0</accession>
<proteinExistence type="predicted"/>